<proteinExistence type="predicted"/>
<evidence type="ECO:0000313" key="2">
    <source>
        <dbReference type="Proteomes" id="UP000313359"/>
    </source>
</evidence>
<dbReference type="EMBL" id="ML122300">
    <property type="protein sequence ID" value="RPD54974.1"/>
    <property type="molecule type" value="Genomic_DNA"/>
</dbReference>
<keyword evidence="2" id="KW-1185">Reference proteome</keyword>
<name>A0A5C2RUD8_9APHY</name>
<dbReference type="AlphaFoldDB" id="A0A5C2RUD8"/>
<accession>A0A5C2RUD8</accession>
<protein>
    <submittedName>
        <fullName evidence="1">Uncharacterized protein</fullName>
    </submittedName>
</protein>
<reference evidence="1" key="1">
    <citation type="journal article" date="2018" name="Genome Biol. Evol.">
        <title>Genomics and development of Lentinus tigrinus, a white-rot wood-decaying mushroom with dimorphic fruiting bodies.</title>
        <authorList>
            <person name="Wu B."/>
            <person name="Xu Z."/>
            <person name="Knudson A."/>
            <person name="Carlson A."/>
            <person name="Chen N."/>
            <person name="Kovaka S."/>
            <person name="LaButti K."/>
            <person name="Lipzen A."/>
            <person name="Pennachio C."/>
            <person name="Riley R."/>
            <person name="Schakwitz W."/>
            <person name="Umezawa K."/>
            <person name="Ohm R.A."/>
            <person name="Grigoriev I.V."/>
            <person name="Nagy L.G."/>
            <person name="Gibbons J."/>
            <person name="Hibbett D."/>
        </authorList>
    </citation>
    <scope>NUCLEOTIDE SEQUENCE [LARGE SCALE GENOMIC DNA]</scope>
    <source>
        <strain evidence="1">ALCF2SS1-6</strain>
    </source>
</reference>
<sequence length="149" mass="16128">MVTYPLYYDRFKARLAGSTLSRNNCHLSVSPGRHSASSSALHLSRALLITSTALSVFATVPVLATSRALQCPSTEDNRSVRAAASYGSAFPATWSAQETTIPSLTDNDSNDYIPRSSSWHRMAPLYAHPALPTWHLGCSLSPLVLVISH</sequence>
<dbReference type="Proteomes" id="UP000313359">
    <property type="component" value="Unassembled WGS sequence"/>
</dbReference>
<evidence type="ECO:0000313" key="1">
    <source>
        <dbReference type="EMBL" id="RPD54974.1"/>
    </source>
</evidence>
<gene>
    <name evidence="1" type="ORF">L227DRAFT_580135</name>
</gene>
<organism evidence="1 2">
    <name type="scientific">Lentinus tigrinus ALCF2SS1-6</name>
    <dbReference type="NCBI Taxonomy" id="1328759"/>
    <lineage>
        <taxon>Eukaryota</taxon>
        <taxon>Fungi</taxon>
        <taxon>Dikarya</taxon>
        <taxon>Basidiomycota</taxon>
        <taxon>Agaricomycotina</taxon>
        <taxon>Agaricomycetes</taxon>
        <taxon>Polyporales</taxon>
        <taxon>Polyporaceae</taxon>
        <taxon>Lentinus</taxon>
    </lineage>
</organism>